<keyword evidence="2" id="KW-0597">Phosphoprotein</keyword>
<keyword evidence="13" id="KW-1133">Transmembrane helix</keyword>
<evidence type="ECO:0000256" key="10">
    <source>
        <dbReference type="PROSITE-ProRule" id="PRU00284"/>
    </source>
</evidence>
<keyword evidence="6" id="KW-0067">ATP-binding</keyword>
<dbReference type="PROSITE" id="PS50885">
    <property type="entry name" value="HAMP"/>
    <property type="match status" value="1"/>
</dbReference>
<dbReference type="Pfam" id="PF13426">
    <property type="entry name" value="PAS_9"/>
    <property type="match status" value="1"/>
</dbReference>
<evidence type="ECO:0000256" key="7">
    <source>
        <dbReference type="ARBA" id="ARBA00023012"/>
    </source>
</evidence>
<dbReference type="SUPFAM" id="SSF55785">
    <property type="entry name" value="PYP-like sensor domain (PAS domain)"/>
    <property type="match status" value="1"/>
</dbReference>
<dbReference type="CDD" id="cd06225">
    <property type="entry name" value="HAMP"/>
    <property type="match status" value="1"/>
</dbReference>
<evidence type="ECO:0000256" key="11">
    <source>
        <dbReference type="SAM" id="Coils"/>
    </source>
</evidence>
<dbReference type="Gene3D" id="1.10.287.950">
    <property type="entry name" value="Methyl-accepting chemotaxis protein"/>
    <property type="match status" value="1"/>
</dbReference>
<gene>
    <name evidence="18" type="ORF">LzC2_10660</name>
</gene>
<evidence type="ECO:0000256" key="1">
    <source>
        <dbReference type="ARBA" id="ARBA00004370"/>
    </source>
</evidence>
<feature type="region of interest" description="Disordered" evidence="12">
    <location>
        <begin position="595"/>
        <end position="615"/>
    </location>
</feature>
<evidence type="ECO:0008006" key="20">
    <source>
        <dbReference type="Google" id="ProtNLM"/>
    </source>
</evidence>
<keyword evidence="8 10" id="KW-0807">Transducer</keyword>
<dbReference type="InterPro" id="IPR000700">
    <property type="entry name" value="PAS-assoc_C"/>
</dbReference>
<dbReference type="SUPFAM" id="SSF103190">
    <property type="entry name" value="Sensory domain-like"/>
    <property type="match status" value="1"/>
</dbReference>
<sequence>MTPAVPRSSVIQRFAGLSLRWQIGLFTLTLLVLSLMGFGYAAWAESRAVVTEITLNKLAKETSRAAKSIGRQLTTAGSIALQVRDFPPIPGIYRSLDNDGTDLEQVGSTTEIWIDRLATIVASQMNAHPEYRSGMLLGGAGEPMLHVTRNANGEPEVATQSTPAGGKRETFSGTAALPSGAVYVSPVHRASRTLTIDVATPCFDTTGEFRGVFLFVVDAETIFHEAADTIESGYLDVVDDRGLYVYSGEDPQYVISNREYRKDKPVRGKLLLEPDGPDAVQRVVAEDERDGTALIACYEKLYFMPQEPSRFLAVAPSIDADVALAPITDLAVRIPLAGLLVGSVGGLLVWWFSGRITQALHQLALSSDRIAAGDLDADVPTIHAMGEVRTLADSFRRMTGTLRQSITEAESEQRRTRAILDSTADGIITVDADGRIVNINQPALQLFDYPVEEIRGQDAGRLVSALARQMVERDRSPLKEGEVRRLGAEVEVTGRNRRGDEFPIALRVTQIDHKGDRLYIATLQDIADRKEAEAERDRLFQGIREAVRHLATSSAQILSTTAEQARSAQEQASSVTETATTVEELTQTAEQARGRAEEVAQSSRQADEVSQSGRDAVEQTFSAMEHVREQVESTAENILALAERAQAISKIISTVDDLADQTNLLAINASIEASRAGEHGKGFSVVATEIKALAEQSKKATNQVREILGEIQQATNKAVISTEQGTRTMHEARQVVKRAEETIEKLAGTISVAARSASQIVASSGQQAGAMQQINEAMSHIDQATKQTLAATQQAEQSAADLNDLGQRLRDLIDREGQA</sequence>
<keyword evidence="11" id="KW-0175">Coiled coil</keyword>
<evidence type="ECO:0000259" key="15">
    <source>
        <dbReference type="PROSITE" id="PS50112"/>
    </source>
</evidence>
<evidence type="ECO:0000259" key="16">
    <source>
        <dbReference type="PROSITE" id="PS50113"/>
    </source>
</evidence>
<keyword evidence="5" id="KW-0418">Kinase</keyword>
<dbReference type="CDD" id="cd00130">
    <property type="entry name" value="PAS"/>
    <property type="match status" value="1"/>
</dbReference>
<name>A0ABX1VAC2_9PLAN</name>
<dbReference type="NCBIfam" id="TIGR00229">
    <property type="entry name" value="sensory_box"/>
    <property type="match status" value="1"/>
</dbReference>
<protein>
    <recommendedName>
        <fullName evidence="20">PAS domain S-box protein</fullName>
    </recommendedName>
</protein>
<dbReference type="InterPro" id="IPR000014">
    <property type="entry name" value="PAS"/>
</dbReference>
<feature type="domain" description="Methyl-accepting transducer" evidence="14">
    <location>
        <begin position="546"/>
        <end position="782"/>
    </location>
</feature>
<evidence type="ECO:0000256" key="12">
    <source>
        <dbReference type="SAM" id="MobiDB-lite"/>
    </source>
</evidence>
<dbReference type="InterPro" id="IPR004089">
    <property type="entry name" value="MCPsignal_dom"/>
</dbReference>
<dbReference type="SMART" id="SM00091">
    <property type="entry name" value="PAS"/>
    <property type="match status" value="1"/>
</dbReference>
<dbReference type="InterPro" id="IPR004090">
    <property type="entry name" value="Chemotax_Me-accpt_rcpt"/>
</dbReference>
<keyword evidence="13" id="KW-0472">Membrane</keyword>
<keyword evidence="3" id="KW-0808">Transferase</keyword>
<comment type="caution">
    <text evidence="18">The sequence shown here is derived from an EMBL/GenBank/DDBJ whole genome shotgun (WGS) entry which is preliminary data.</text>
</comment>
<evidence type="ECO:0000256" key="2">
    <source>
        <dbReference type="ARBA" id="ARBA00022553"/>
    </source>
</evidence>
<dbReference type="SMART" id="SM00283">
    <property type="entry name" value="MA"/>
    <property type="match status" value="1"/>
</dbReference>
<dbReference type="PANTHER" id="PTHR32089">
    <property type="entry name" value="METHYL-ACCEPTING CHEMOTAXIS PROTEIN MCPB"/>
    <property type="match status" value="1"/>
</dbReference>
<reference evidence="18 19" key="1">
    <citation type="journal article" date="2020" name="Syst. Appl. Microbiol.">
        <title>Alienimonas chondri sp. nov., a novel planctomycete isolated from the biofilm of the red alga Chondrus crispus.</title>
        <authorList>
            <person name="Vitorino I."/>
            <person name="Albuquerque L."/>
            <person name="Wiegand S."/>
            <person name="Kallscheuer N."/>
            <person name="da Costa M.S."/>
            <person name="Lobo-da-Cunha A."/>
            <person name="Jogler C."/>
            <person name="Lage O.M."/>
        </authorList>
    </citation>
    <scope>NUCLEOTIDE SEQUENCE [LARGE SCALE GENOMIC DNA]</scope>
    <source>
        <strain evidence="18 19">LzC2</strain>
    </source>
</reference>
<feature type="domain" description="PAC" evidence="16">
    <location>
        <begin position="488"/>
        <end position="538"/>
    </location>
</feature>
<comment type="subcellular location">
    <subcellularLocation>
        <location evidence="1">Membrane</location>
    </subcellularLocation>
</comment>
<dbReference type="EMBL" id="WTPX01000022">
    <property type="protein sequence ID" value="NNJ25004.1"/>
    <property type="molecule type" value="Genomic_DNA"/>
</dbReference>
<evidence type="ECO:0000256" key="5">
    <source>
        <dbReference type="ARBA" id="ARBA00022777"/>
    </source>
</evidence>
<dbReference type="Proteomes" id="UP000609651">
    <property type="component" value="Unassembled WGS sequence"/>
</dbReference>
<keyword evidence="4" id="KW-0547">Nucleotide-binding</keyword>
<dbReference type="PRINTS" id="PR00260">
    <property type="entry name" value="CHEMTRNSDUCR"/>
</dbReference>
<feature type="compositionally biased region" description="Polar residues" evidence="12">
    <location>
        <begin position="600"/>
        <end position="613"/>
    </location>
</feature>
<feature type="domain" description="PAS" evidence="15">
    <location>
        <begin position="412"/>
        <end position="457"/>
    </location>
</feature>
<dbReference type="Gene3D" id="3.30.450.20">
    <property type="entry name" value="PAS domain"/>
    <property type="match status" value="2"/>
</dbReference>
<dbReference type="Pfam" id="PF00015">
    <property type="entry name" value="MCPsignal"/>
    <property type="match status" value="1"/>
</dbReference>
<dbReference type="InterPro" id="IPR035965">
    <property type="entry name" value="PAS-like_dom_sf"/>
</dbReference>
<evidence type="ECO:0000256" key="6">
    <source>
        <dbReference type="ARBA" id="ARBA00022840"/>
    </source>
</evidence>
<dbReference type="SUPFAM" id="SSF58104">
    <property type="entry name" value="Methyl-accepting chemotaxis protein (MCP) signaling domain"/>
    <property type="match status" value="1"/>
</dbReference>
<dbReference type="Gene3D" id="6.10.340.10">
    <property type="match status" value="1"/>
</dbReference>
<dbReference type="CDD" id="cd11386">
    <property type="entry name" value="MCP_signal"/>
    <property type="match status" value="1"/>
</dbReference>
<evidence type="ECO:0000259" key="14">
    <source>
        <dbReference type="PROSITE" id="PS50111"/>
    </source>
</evidence>
<evidence type="ECO:0000256" key="3">
    <source>
        <dbReference type="ARBA" id="ARBA00022679"/>
    </source>
</evidence>
<evidence type="ECO:0000313" key="18">
    <source>
        <dbReference type="EMBL" id="NNJ25004.1"/>
    </source>
</evidence>
<dbReference type="PROSITE" id="PS50113">
    <property type="entry name" value="PAC"/>
    <property type="match status" value="1"/>
</dbReference>
<proteinExistence type="inferred from homology"/>
<dbReference type="PANTHER" id="PTHR32089:SF112">
    <property type="entry name" value="LYSOZYME-LIKE PROTEIN-RELATED"/>
    <property type="match status" value="1"/>
</dbReference>
<feature type="domain" description="HAMP" evidence="17">
    <location>
        <begin position="354"/>
        <end position="407"/>
    </location>
</feature>
<accession>A0ABX1VAC2</accession>
<dbReference type="PROSITE" id="PS50112">
    <property type="entry name" value="PAS"/>
    <property type="match status" value="1"/>
</dbReference>
<dbReference type="RefSeq" id="WP_171184542.1">
    <property type="nucleotide sequence ID" value="NZ_WTPX01000022.1"/>
</dbReference>
<evidence type="ECO:0000256" key="9">
    <source>
        <dbReference type="ARBA" id="ARBA00029447"/>
    </source>
</evidence>
<feature type="transmembrane region" description="Helical" evidence="13">
    <location>
        <begin position="21"/>
        <end position="43"/>
    </location>
</feature>
<feature type="coiled-coil region" evidence="11">
    <location>
        <begin position="690"/>
        <end position="749"/>
    </location>
</feature>
<dbReference type="InterPro" id="IPR029151">
    <property type="entry name" value="Sensor-like_sf"/>
</dbReference>
<organism evidence="18 19">
    <name type="scientific">Alienimonas chondri</name>
    <dbReference type="NCBI Taxonomy" id="2681879"/>
    <lineage>
        <taxon>Bacteria</taxon>
        <taxon>Pseudomonadati</taxon>
        <taxon>Planctomycetota</taxon>
        <taxon>Planctomycetia</taxon>
        <taxon>Planctomycetales</taxon>
        <taxon>Planctomycetaceae</taxon>
        <taxon>Alienimonas</taxon>
    </lineage>
</organism>
<keyword evidence="19" id="KW-1185">Reference proteome</keyword>
<keyword evidence="7" id="KW-0902">Two-component regulatory system</keyword>
<comment type="similarity">
    <text evidence="9">Belongs to the methyl-accepting chemotaxis (MCP) protein family.</text>
</comment>
<evidence type="ECO:0000313" key="19">
    <source>
        <dbReference type="Proteomes" id="UP000609651"/>
    </source>
</evidence>
<evidence type="ECO:0000256" key="8">
    <source>
        <dbReference type="ARBA" id="ARBA00023224"/>
    </source>
</evidence>
<keyword evidence="13" id="KW-0812">Transmembrane</keyword>
<evidence type="ECO:0000256" key="4">
    <source>
        <dbReference type="ARBA" id="ARBA00022741"/>
    </source>
</evidence>
<dbReference type="Pfam" id="PF00672">
    <property type="entry name" value="HAMP"/>
    <property type="match status" value="1"/>
</dbReference>
<dbReference type="SMART" id="SM00304">
    <property type="entry name" value="HAMP"/>
    <property type="match status" value="2"/>
</dbReference>
<evidence type="ECO:0000259" key="17">
    <source>
        <dbReference type="PROSITE" id="PS50885"/>
    </source>
</evidence>
<dbReference type="PROSITE" id="PS50111">
    <property type="entry name" value="CHEMOTAXIS_TRANSDUC_2"/>
    <property type="match status" value="1"/>
</dbReference>
<dbReference type="InterPro" id="IPR003660">
    <property type="entry name" value="HAMP_dom"/>
</dbReference>
<evidence type="ECO:0000256" key="13">
    <source>
        <dbReference type="SAM" id="Phobius"/>
    </source>
</evidence>